<keyword evidence="7 13" id="KW-0418">Kinase</keyword>
<keyword evidence="4 13" id="KW-0963">Cytoplasm</keyword>
<dbReference type="InterPro" id="IPR033379">
    <property type="entry name" value="Acid_Pase_AS"/>
</dbReference>
<dbReference type="GO" id="GO:0016791">
    <property type="term" value="F:phosphatase activity"/>
    <property type="evidence" value="ECO:0007669"/>
    <property type="project" value="UniProtKB-ARBA"/>
</dbReference>
<evidence type="ECO:0000256" key="13">
    <source>
        <dbReference type="RuleBase" id="RU365032"/>
    </source>
</evidence>
<evidence type="ECO:0000256" key="1">
    <source>
        <dbReference type="ARBA" id="ARBA00004514"/>
    </source>
</evidence>
<reference evidence="17" key="1">
    <citation type="submission" date="2025-08" db="UniProtKB">
        <authorList>
            <consortium name="RefSeq"/>
        </authorList>
    </citation>
    <scope>IDENTIFICATION</scope>
</reference>
<proteinExistence type="inferred from homology"/>
<comment type="function">
    <text evidence="11">Bifunctional inositol kinase that acts in concert with the IP6K kinases to synthesize the diphosphate group-containing inositol pyrophosphates diphosphoinositol pentakisphosphate, PP-InsP5, and bis-diphosphoinositol tetrakisphosphate, (PP)2-InsP4. PP-InsP5 and (PP)2-InsP4, also respectively called InsP7 and InsP8, may regulate a variety of cellular processes, including apoptosis, vesicle trafficking, cytoskeletal dynamics, and exocytosis. Phosphorylates inositol hexakisphosphate (InsP6) at position 1 to produce PP-InsP5 which is in turn phosphorylated by IP6Ks to produce (PP)2-InsP4. Alternatively, phosphorylates PP-InsP5 at position 1, produced by IP6Ks from InsP6, to produce (PP)2-InsP4.</text>
</comment>
<dbReference type="Pfam" id="PF00328">
    <property type="entry name" value="His_Phos_2"/>
    <property type="match status" value="1"/>
</dbReference>
<evidence type="ECO:0000256" key="6">
    <source>
        <dbReference type="ARBA" id="ARBA00022741"/>
    </source>
</evidence>
<dbReference type="PANTHER" id="PTHR12750">
    <property type="entry name" value="DIPHOSPHOINOSITOL PENTAKISPHOSPHATE KINASE"/>
    <property type="match status" value="1"/>
</dbReference>
<dbReference type="InterPro" id="IPR000560">
    <property type="entry name" value="His_Pase_clade-2"/>
</dbReference>
<feature type="compositionally biased region" description="Polar residues" evidence="14">
    <location>
        <begin position="1476"/>
        <end position="1507"/>
    </location>
</feature>
<feature type="compositionally biased region" description="Polar residues" evidence="14">
    <location>
        <begin position="1243"/>
        <end position="1253"/>
    </location>
</feature>
<comment type="subcellular location">
    <subcellularLocation>
        <location evidence="1 13">Cytoplasm</location>
        <location evidence="1 13">Cytosol</location>
    </subcellularLocation>
</comment>
<dbReference type="Gene3D" id="3.40.50.1240">
    <property type="entry name" value="Phosphoglycerate mutase-like"/>
    <property type="match status" value="1"/>
</dbReference>
<accession>A0A7E5V8S3</accession>
<gene>
    <name evidence="17" type="primary">LOC113491732</name>
</gene>
<dbReference type="InterPro" id="IPR040557">
    <property type="entry name" value="VIP1_N"/>
</dbReference>
<dbReference type="GO" id="GO:0005524">
    <property type="term" value="F:ATP binding"/>
    <property type="evidence" value="ECO:0007669"/>
    <property type="project" value="UniProtKB-KW"/>
</dbReference>
<protein>
    <recommendedName>
        <fullName evidence="12 13">Inositol hexakisphosphate and diphosphoinositol-pentakisphosphate kinase</fullName>
        <ecNumber evidence="3 13">2.7.4.24</ecNumber>
    </recommendedName>
</protein>
<evidence type="ECO:0000256" key="4">
    <source>
        <dbReference type="ARBA" id="ARBA00022490"/>
    </source>
</evidence>
<feature type="compositionally biased region" description="Low complexity" evidence="14">
    <location>
        <begin position="940"/>
        <end position="950"/>
    </location>
</feature>
<keyword evidence="6 13" id="KW-0547">Nucleotide-binding</keyword>
<keyword evidence="5 13" id="KW-0808">Transferase</keyword>
<evidence type="ECO:0000256" key="9">
    <source>
        <dbReference type="ARBA" id="ARBA00033696"/>
    </source>
</evidence>
<dbReference type="InterPro" id="IPR037446">
    <property type="entry name" value="His_Pase_VIP1"/>
</dbReference>
<dbReference type="SUPFAM" id="SSF53254">
    <property type="entry name" value="Phosphoglycerate mutase-like"/>
    <property type="match status" value="1"/>
</dbReference>
<evidence type="ECO:0000259" key="15">
    <source>
        <dbReference type="Pfam" id="PF18086"/>
    </source>
</evidence>
<keyword evidence="16" id="KW-1185">Reference proteome</keyword>
<comment type="catalytic activity">
    <reaction evidence="9">
        <text>5-diphospho-1D-myo-inositol 1,2,3,4,6-pentakisphosphate + ATP + H(+) = 1,5-bis(diphospho)-1D-myo-inositol 2,3,4,6-tetrakisphosphate + ADP</text>
        <dbReference type="Rhea" id="RHEA:10276"/>
        <dbReference type="ChEBI" id="CHEBI:15378"/>
        <dbReference type="ChEBI" id="CHEBI:30616"/>
        <dbReference type="ChEBI" id="CHEBI:58628"/>
        <dbReference type="ChEBI" id="CHEBI:77983"/>
        <dbReference type="ChEBI" id="CHEBI:456216"/>
        <dbReference type="EC" id="2.7.4.24"/>
    </reaction>
    <physiologicalReaction direction="left-to-right" evidence="9">
        <dbReference type="Rhea" id="RHEA:10277"/>
    </physiologicalReaction>
</comment>
<evidence type="ECO:0000256" key="10">
    <source>
        <dbReference type="ARBA" id="ARBA00034629"/>
    </source>
</evidence>
<feature type="domain" description="VIP1 N-terminal" evidence="15">
    <location>
        <begin position="58"/>
        <end position="147"/>
    </location>
</feature>
<dbReference type="PROSITE" id="PS00616">
    <property type="entry name" value="HIS_ACID_PHOSPHAT_1"/>
    <property type="match status" value="1"/>
</dbReference>
<dbReference type="InterPro" id="IPR029033">
    <property type="entry name" value="His_PPase_superfam"/>
</dbReference>
<evidence type="ECO:0000256" key="3">
    <source>
        <dbReference type="ARBA" id="ARBA00012893"/>
    </source>
</evidence>
<feature type="compositionally biased region" description="Low complexity" evidence="14">
    <location>
        <begin position="1205"/>
        <end position="1236"/>
    </location>
</feature>
<evidence type="ECO:0000313" key="16">
    <source>
        <dbReference type="Proteomes" id="UP000322000"/>
    </source>
</evidence>
<sequence>MYVMSYTELEHGYQGLRQATQPQFYVGDDGNLVPIRSSGELDLCESLDPHCDGGGKKVVVGVCAMAKKSQSKPMKEILTRLDEFEYIKMLVFPEEVILKKPVEEWPICDCLISFHSKGFPLDKAIQYEKLRKPYVINNLHMQYDIQDRRKVYAILEGEGIEIPRYAVLDRDSPDPKHHELVESEDHVEVNGVVFNKPFVEKPVSAEDHNIYIYYPTSAGGGSQRLFRKIGSRSSIYSPESRVRKTGSFIYEDFMPTDGTDVKVYTVGPDYAHAEARKSPALDGKVERDSEGKEIRYPVILSNQEKLISRKVCLAFKQTVCGFDLLRANGKSFVCDVNGFSFVKNSNKYYDDCAKILGNMILRELAPTLHIPWSVPFQLDDPPIVPTTFGKMMELRCVVAVIRHGDRTPKQKMKVEVRHQRFFEIFEKYDGFKRGHVKLKKPKQLQEILDIARALLSDIQTRHADPEIEEKQGKLEQLKSVLEMYGHFSGINRKVQMKYQPRGRPRGSSSDDVGGGGEPSLVLILKWGGELTPAGRIQAEELGRMFRCMYPGGQGRHIPGEGGTQGLGLLRLHSTFRHDLKIYASDEGRVQMTAAAFAKGLLALEGELTPILVQMVKSANTNGLLDNDCDSSKVQNMAKARLHEAMQVDREFTDEDRLRINPCESVSINTAMDFVKNPVRCCAHVHTLIQQLVHIVLTKKDDPKTKDTILYHGETWELMGRRWGKIEKDFCTKNKTYDISKIPDIYDCIKYDLQHNQHTLQFDLAEELYIYAKYLADIVIPQEYGLTMQEKLTIGQGICTPLLKKIRADLQRNIEESGEETVNRLNPRYSHGVSSPGRHVRTRLYFTSESHVHSLLTVLRFGGLLDVLKDEQWRRAMEYVSTVSELNYMSQIVVMLYEDPTKDPYSEERFHVELHFSPGVNCCVQKNLPPGPGFRPHSRNHSTTNNSQSSSDEVKCIEEEGEDDNMASQETLQPDIEEMDNTFSPKKLSKSKIRPSDPIPICEHYSSLHYTVSGHEASSLAARLTAELRARSHADPPGDLAQGDEKEPKDVEEAPPRARSYDQHKQSHDNEAGAGAARYQSLQAVHDTGRRQRHSIAGQMSYLKMLGLGARGKLSAAGLFSTAVISGSSSAPNLRVMIPTAASSNAAVEGFGGVPAIRPLETLHNALSLRQLDAFLERVTAAPVLLGTPPAPPHKQPSPTNSVGWSGPSSLMSSSGELPSGLSSAGPSSPNSNYASNSEHKTNSTESSNWSKNVPSKLPQWEGEAATLCALDSSLHPFMPHSNVAGSSISGDVTPVSIASELEFNSNEATAGSITDHDLLSAEGEDDEETLSVDPCGSPVKMIKNDLSPQTFSGLASLRLDSQPSTSKCSTEFFGLSLQQTKECFYKDMPSSSKNFNLDNELKQKCSKENTPYVSNIDSLNLQSKDGKAKIKKNEILNNGSRRYSDSSAQKSNVSSQAPVSGSRFKTTLVTDDLLRPSTSSTLDSASKNNSSNEPSLPSVTKAKSTTVKPGFTIAET</sequence>
<dbReference type="CDD" id="cd07061">
    <property type="entry name" value="HP_HAP_like"/>
    <property type="match status" value="1"/>
</dbReference>
<dbReference type="GO" id="GO:0005829">
    <property type="term" value="C:cytosol"/>
    <property type="evidence" value="ECO:0007669"/>
    <property type="project" value="UniProtKB-SubCell"/>
</dbReference>
<dbReference type="Pfam" id="PF18086">
    <property type="entry name" value="PPIP5K2_N"/>
    <property type="match status" value="1"/>
</dbReference>
<evidence type="ECO:0000256" key="5">
    <source>
        <dbReference type="ARBA" id="ARBA00022679"/>
    </source>
</evidence>
<dbReference type="FunFam" id="3.40.50.11950:FF:000002">
    <property type="entry name" value="Inositol hexakisphosphate and diphosphoinositol-pentakisphosphate kinase"/>
    <property type="match status" value="1"/>
</dbReference>
<dbReference type="FunFam" id="3.40.50.11950:FF:000003">
    <property type="entry name" value="Inositol hexakisphosphate and diphosphoinositol-pentakisphosphate kinase"/>
    <property type="match status" value="1"/>
</dbReference>
<feature type="region of interest" description="Disordered" evidence="14">
    <location>
        <begin position="1430"/>
        <end position="1516"/>
    </location>
</feature>
<dbReference type="GO" id="GO:0000828">
    <property type="term" value="F:inositol hexakisphosphate kinase activity"/>
    <property type="evidence" value="ECO:0007669"/>
    <property type="project" value="TreeGrafter"/>
</dbReference>
<feature type="region of interest" description="Disordered" evidence="14">
    <location>
        <begin position="930"/>
        <end position="955"/>
    </location>
</feature>
<dbReference type="GO" id="GO:0032958">
    <property type="term" value="P:inositol phosphate biosynthetic process"/>
    <property type="evidence" value="ECO:0007669"/>
    <property type="project" value="TreeGrafter"/>
</dbReference>
<dbReference type="PANTHER" id="PTHR12750:SF9">
    <property type="entry name" value="INOSITOL HEXAKISPHOSPHATE AND DIPHOSPHOINOSITOL-PENTAKISPHOSPHATE KINASE"/>
    <property type="match status" value="1"/>
</dbReference>
<comment type="catalytic activity">
    <reaction evidence="10">
        <text>1D-myo-inositol hexakisphosphate + ATP = 1-diphospho-1D-myo-inositol 2,3,4,5,6-pentakisphosphate + ADP</text>
        <dbReference type="Rhea" id="RHEA:37459"/>
        <dbReference type="ChEBI" id="CHEBI:30616"/>
        <dbReference type="ChEBI" id="CHEBI:58130"/>
        <dbReference type="ChEBI" id="CHEBI:74946"/>
        <dbReference type="ChEBI" id="CHEBI:456216"/>
        <dbReference type="EC" id="2.7.4.24"/>
    </reaction>
    <physiologicalReaction direction="left-to-right" evidence="10">
        <dbReference type="Rhea" id="RHEA:37460"/>
    </physiologicalReaction>
</comment>
<evidence type="ECO:0000256" key="11">
    <source>
        <dbReference type="ARBA" id="ARBA00055071"/>
    </source>
</evidence>
<dbReference type="Proteomes" id="UP000322000">
    <property type="component" value="Chromosome 3"/>
</dbReference>
<evidence type="ECO:0000256" key="2">
    <source>
        <dbReference type="ARBA" id="ARBA00005609"/>
    </source>
</evidence>
<dbReference type="EC" id="2.7.4.24" evidence="3 13"/>
<evidence type="ECO:0000256" key="7">
    <source>
        <dbReference type="ARBA" id="ARBA00022777"/>
    </source>
</evidence>
<feature type="region of interest" description="Disordered" evidence="14">
    <location>
        <begin position="1185"/>
        <end position="1256"/>
    </location>
</feature>
<dbReference type="GeneID" id="113491732"/>
<feature type="compositionally biased region" description="Basic and acidic residues" evidence="14">
    <location>
        <begin position="1042"/>
        <end position="1070"/>
    </location>
</feature>
<evidence type="ECO:0000256" key="14">
    <source>
        <dbReference type="SAM" id="MobiDB-lite"/>
    </source>
</evidence>
<keyword evidence="8 13" id="KW-0067">ATP-binding</keyword>
<evidence type="ECO:0000313" key="17">
    <source>
        <dbReference type="RefSeq" id="XP_026724675.1"/>
    </source>
</evidence>
<evidence type="ECO:0000256" key="8">
    <source>
        <dbReference type="ARBA" id="ARBA00022840"/>
    </source>
</evidence>
<dbReference type="GO" id="GO:0006020">
    <property type="term" value="P:inositol metabolic process"/>
    <property type="evidence" value="ECO:0007669"/>
    <property type="project" value="TreeGrafter"/>
</dbReference>
<dbReference type="Gene3D" id="3.40.50.11950">
    <property type="match status" value="1"/>
</dbReference>
<evidence type="ECO:0000256" key="12">
    <source>
        <dbReference type="ARBA" id="ARBA00071668"/>
    </source>
</evidence>
<dbReference type="GO" id="GO:0033857">
    <property type="term" value="F:5-diphosphoinositol pentakisphosphate 1-kinase activity"/>
    <property type="evidence" value="ECO:0007669"/>
    <property type="project" value="TreeGrafter"/>
</dbReference>
<name>A0A7E5V8S3_TRINI</name>
<comment type="similarity">
    <text evidence="2 13">Belongs to the histidine acid phosphatase family. VIP1 subfamily.</text>
</comment>
<feature type="region of interest" description="Disordered" evidence="14">
    <location>
        <begin position="1032"/>
        <end position="1073"/>
    </location>
</feature>
<feature type="compositionally biased region" description="Polar residues" evidence="14">
    <location>
        <begin position="1435"/>
        <end position="1469"/>
    </location>
</feature>
<dbReference type="FunFam" id="3.30.470.20:FF:000003">
    <property type="entry name" value="Inositol hexakisphosphate and diphosphoinositol-pentakisphosphate kinase"/>
    <property type="match status" value="1"/>
</dbReference>
<dbReference type="RefSeq" id="XP_026724675.1">
    <property type="nucleotide sequence ID" value="XM_026868874.1"/>
</dbReference>
<dbReference type="Gene3D" id="3.30.470.20">
    <property type="entry name" value="ATP-grasp fold, B domain"/>
    <property type="match status" value="1"/>
</dbReference>
<organism evidence="16 17">
    <name type="scientific">Trichoplusia ni</name>
    <name type="common">Cabbage looper</name>
    <dbReference type="NCBI Taxonomy" id="7111"/>
    <lineage>
        <taxon>Eukaryota</taxon>
        <taxon>Metazoa</taxon>
        <taxon>Ecdysozoa</taxon>
        <taxon>Arthropoda</taxon>
        <taxon>Hexapoda</taxon>
        <taxon>Insecta</taxon>
        <taxon>Pterygota</taxon>
        <taxon>Neoptera</taxon>
        <taxon>Endopterygota</taxon>
        <taxon>Lepidoptera</taxon>
        <taxon>Glossata</taxon>
        <taxon>Ditrysia</taxon>
        <taxon>Noctuoidea</taxon>
        <taxon>Noctuidae</taxon>
        <taxon>Plusiinae</taxon>
        <taxon>Trichoplusia</taxon>
    </lineage>
</organism>